<reference evidence="1" key="1">
    <citation type="submission" date="2024-06" db="EMBL/GenBank/DDBJ databases">
        <authorList>
            <consortium name="consrtm"/>
            <person name="Uemura M."/>
            <person name="Terahara T."/>
        </authorList>
    </citation>
    <scope>NUCLEOTIDE SEQUENCE</scope>
    <source>
        <strain evidence="1">KM77-8</strain>
    </source>
</reference>
<accession>A0AAT9HVN0</accession>
<gene>
    <name evidence="1" type="ORF">SHKM778_75770</name>
</gene>
<sequence length="68" mass="6967">MRAWAYVHAPVPQKPAARASAAPVRIRALLMAYRRGEEAGQAVRCLAALSGQGEGAGKPGGLAAARGQ</sequence>
<name>A0AAT9HVN0_9ACTN</name>
<protein>
    <submittedName>
        <fullName evidence="1">Uncharacterized protein</fullName>
    </submittedName>
</protein>
<organism evidence="1">
    <name type="scientific">Streptomyces haneummycinicus</name>
    <dbReference type="NCBI Taxonomy" id="3074435"/>
    <lineage>
        <taxon>Bacteria</taxon>
        <taxon>Bacillati</taxon>
        <taxon>Actinomycetota</taxon>
        <taxon>Actinomycetes</taxon>
        <taxon>Kitasatosporales</taxon>
        <taxon>Streptomycetaceae</taxon>
        <taxon>Streptomyces</taxon>
    </lineage>
</organism>
<reference evidence="1" key="2">
    <citation type="submission" date="2024-07" db="EMBL/GenBank/DDBJ databases">
        <title>Streptomyces haneummycinica sp. nov., a new antibiotic-producing actinobacterium isolated from marine sediment.</title>
        <authorList>
            <person name="Uemura M."/>
            <person name="Hamada M."/>
            <person name="Hirano S."/>
            <person name="Kobayashi K."/>
            <person name="Ohshiro T."/>
            <person name="Kobayashi T."/>
            <person name="Terahara T."/>
        </authorList>
    </citation>
    <scope>NUCLEOTIDE SEQUENCE</scope>
    <source>
        <strain evidence="1">KM77-8</strain>
    </source>
</reference>
<evidence type="ECO:0000313" key="1">
    <source>
        <dbReference type="EMBL" id="BFO21189.1"/>
    </source>
</evidence>
<dbReference type="AlphaFoldDB" id="A0AAT9HVN0"/>
<dbReference type="EMBL" id="AP035768">
    <property type="protein sequence ID" value="BFO21189.1"/>
    <property type="molecule type" value="Genomic_DNA"/>
</dbReference>
<proteinExistence type="predicted"/>